<evidence type="ECO:0000313" key="4">
    <source>
        <dbReference type="Proteomes" id="UP000444721"/>
    </source>
</evidence>
<dbReference type="EMBL" id="VFQX01000039">
    <property type="protein sequence ID" value="KAF0976332.1"/>
    <property type="molecule type" value="Genomic_DNA"/>
</dbReference>
<keyword evidence="2" id="KW-1133">Transmembrane helix</keyword>
<dbReference type="RefSeq" id="XP_044561045.1">
    <property type="nucleotide sequence ID" value="XM_044708074.1"/>
</dbReference>
<keyword evidence="2" id="KW-0472">Membrane</keyword>
<protein>
    <recommendedName>
        <fullName evidence="5">Transmembrane protein</fullName>
    </recommendedName>
</protein>
<evidence type="ECO:0008006" key="5">
    <source>
        <dbReference type="Google" id="ProtNLM"/>
    </source>
</evidence>
<accession>A0A6A5BN71</accession>
<dbReference type="VEuPathDB" id="AmoebaDB:NF0130010"/>
<keyword evidence="2" id="KW-0812">Transmembrane</keyword>
<dbReference type="AlphaFoldDB" id="A0A6A5BN71"/>
<gene>
    <name evidence="3" type="ORF">FDP41_004638</name>
</gene>
<dbReference type="GeneID" id="68111856"/>
<evidence type="ECO:0000313" key="3">
    <source>
        <dbReference type="EMBL" id="KAF0976332.1"/>
    </source>
</evidence>
<dbReference type="VEuPathDB" id="AmoebaDB:NfTy_065250"/>
<proteinExistence type="predicted"/>
<feature type="compositionally biased region" description="Low complexity" evidence="1">
    <location>
        <begin position="50"/>
        <end position="59"/>
    </location>
</feature>
<evidence type="ECO:0000256" key="1">
    <source>
        <dbReference type="SAM" id="MobiDB-lite"/>
    </source>
</evidence>
<name>A0A6A5BN71_NAEFO</name>
<comment type="caution">
    <text evidence="3">The sequence shown here is derived from an EMBL/GenBank/DDBJ whole genome shotgun (WGS) entry which is preliminary data.</text>
</comment>
<feature type="transmembrane region" description="Helical" evidence="2">
    <location>
        <begin position="154"/>
        <end position="179"/>
    </location>
</feature>
<evidence type="ECO:0000256" key="2">
    <source>
        <dbReference type="SAM" id="Phobius"/>
    </source>
</evidence>
<feature type="compositionally biased region" description="Low complexity" evidence="1">
    <location>
        <begin position="21"/>
        <end position="41"/>
    </location>
</feature>
<organism evidence="3 4">
    <name type="scientific">Naegleria fowleri</name>
    <name type="common">Brain eating amoeba</name>
    <dbReference type="NCBI Taxonomy" id="5763"/>
    <lineage>
        <taxon>Eukaryota</taxon>
        <taxon>Discoba</taxon>
        <taxon>Heterolobosea</taxon>
        <taxon>Tetramitia</taxon>
        <taxon>Eutetramitia</taxon>
        <taxon>Vahlkampfiidae</taxon>
        <taxon>Naegleria</taxon>
    </lineage>
</organism>
<dbReference type="OrthoDB" id="10389549at2759"/>
<keyword evidence="4" id="KW-1185">Reference proteome</keyword>
<feature type="region of interest" description="Disordered" evidence="1">
    <location>
        <begin position="1"/>
        <end position="102"/>
    </location>
</feature>
<dbReference type="VEuPathDB" id="AmoebaDB:FDP41_004638"/>
<reference evidence="3 4" key="1">
    <citation type="journal article" date="2019" name="Sci. Rep.">
        <title>Nanopore sequencing improves the draft genome of the human pathogenic amoeba Naegleria fowleri.</title>
        <authorList>
            <person name="Liechti N."/>
            <person name="Schurch N."/>
            <person name="Bruggmann R."/>
            <person name="Wittwer M."/>
        </authorList>
    </citation>
    <scope>NUCLEOTIDE SEQUENCE [LARGE SCALE GENOMIC DNA]</scope>
    <source>
        <strain evidence="3 4">ATCC 30894</strain>
    </source>
</reference>
<dbReference type="Proteomes" id="UP000444721">
    <property type="component" value="Unassembled WGS sequence"/>
</dbReference>
<sequence length="831" mass="93374">MSSLSPPSPRTFDRNRSDSVSSSASSTNTTTPFASSSSSLLNPPPPPPTTTTTTTTITTTKKKKSSRKLSSSSKTAANHRNGTTSLEFAESLPHMSKSTTSSSIRVEHYHQQPHDSNRYENIRINEVQPLLHQVEMEMNQLRMTRTQFKLSCNLVLNIMIFILNMVFLCLLSCVLAYVLSPIYVNHDVHEFQVGGSNSVDSSNGIIPFSAVSVDGNGHVYQGFGMGFSYSSVQTNYSQEVTGQFRTVSFYPHFDSILVVRPEYQNNINVTFSDIHSKSFNNGIVILSSWILKGGKQYVQPIYIFKNMTFIPQTIDQVFIHCIHHVEESQQTVMMIHVKNTETKELFLYLLIGQIENETSHVFQSDPILIYNYTFPSWQHSVEEELAWSNERILASSSMAIILKDSQKQVGVVSHRFDDNTCRYYLFDLQTQLEAIDSFKGSPSSSPFTSNGEPSRVKISQLTLQQGISCYSVDLTTLHMEEKYSSRDDRYSSSDQQTLQTLSLIATESVAILLNGIQIYSTQPIPTCRKGYQFSELSNGYKPDLNIQVRNILGGKFIFSCLNNHDGSVSMLYGQIVTTTNNYEIMTGTSFSTVIPGRVTNAWLVHSTKNVLEPGVREYDVFLTYEYLEDNMNSLDVLTMQHCSSKSSEQKVSPPMKSFYTIKCTTPTQTLSHDEYPVCSTPFKHLSFSPQTLQYDISSIAKFGVLFTTLSSTNLSPTAMHANLQHPKSKNSNNNNNLHQLDNKYFVLSTELSNWQGGYKWIGICISSGSSFGTVKVAQRGLVTFSNMQQELIEGSSYYANIDGSITRKTTPWYIGYALTKKQLYIDSSFVK</sequence>